<dbReference type="InterPro" id="IPR001444">
    <property type="entry name" value="Flag_bb_rod_N"/>
</dbReference>
<sequence>MATSILGIGQSALAAAQAGLSTTGHNIANASTPGYSRQVVVQGAALPQNFGFGFMGQGTQIETVKRVYNEYLGVQVQTAQASKSGLDSYYAQIKQIDNLLADPASGLSPSLQDFFSGIQELAANPGAMPSRQAALSSAEALASRFNSLAGRLDEIEQGVNSQIVSSVDVINTYAEQIARLNDAIGKAQRASGQPANDLLDQRDQLILDLNKEIKATVVKQGDGAYNVFIGNGQPLVVGGTTSRLSTMASPTNPERIEVAYQASDGSVSIVGESGLVGGKLGGLVEFRTRTLEPAQNALGRVAIGLASSFNAQHRLGIDLNGAAGGEFFTTAGPVVTANTNNASTSTAAVAASISDVGALTTSDYRLQYDGSSYTLTRVSDRASWTVVDGQTVDGVTLSLSGTAAAGDSFLIRPTVAGASQFAVAITDPAKIAAAAPIRTAAANTNTGSGAISAGTVDSTYPAMPLGAPVTLTYDALTNTLSDGAGFSTTYAPGATISFGGISFTLSGTPADNDSFTVEPNTNGVGDNRNALLLGGLQSANTLGNGTISYQGAYSQFVSQIGNKTRELEVTSSAAGKLLSESTTALQNESGVNLDEEATNLLRYQQAYQAAAKVMQVASEMFDALLTIGR</sequence>
<dbReference type="Proteomes" id="UP000008291">
    <property type="component" value="Chromosome"/>
</dbReference>
<evidence type="ECO:0000256" key="1">
    <source>
        <dbReference type="ARBA" id="ARBA00004365"/>
    </source>
</evidence>
<dbReference type="Pfam" id="PF00460">
    <property type="entry name" value="Flg_bb_rod"/>
    <property type="match status" value="1"/>
</dbReference>
<dbReference type="GO" id="GO:0005198">
    <property type="term" value="F:structural molecule activity"/>
    <property type="evidence" value="ECO:0007669"/>
    <property type="project" value="InterPro"/>
</dbReference>
<evidence type="ECO:0000256" key="5">
    <source>
        <dbReference type="ARBA" id="ARBA00022525"/>
    </source>
</evidence>
<dbReference type="PRINTS" id="PR01005">
    <property type="entry name" value="FLGHOOKAP1"/>
</dbReference>
<keyword evidence="5" id="KW-0964">Secreted</keyword>
<dbReference type="Pfam" id="PF06429">
    <property type="entry name" value="Flg_bbr_C"/>
    <property type="match status" value="1"/>
</dbReference>
<evidence type="ECO:0000259" key="10">
    <source>
        <dbReference type="Pfam" id="PF22638"/>
    </source>
</evidence>
<dbReference type="InterPro" id="IPR002371">
    <property type="entry name" value="FlgK"/>
</dbReference>
<comment type="subcellular location">
    <subcellularLocation>
        <location evidence="1">Bacterial flagellum</location>
    </subcellularLocation>
    <subcellularLocation>
        <location evidence="2">Secreted</location>
    </subcellularLocation>
</comment>
<name>Q3SIE7_THIDA</name>
<dbReference type="Pfam" id="PF21158">
    <property type="entry name" value="flgK_1st_1"/>
    <property type="match status" value="1"/>
</dbReference>
<feature type="domain" description="Flagellar basal-body/hook protein C-terminal" evidence="8">
    <location>
        <begin position="588"/>
        <end position="626"/>
    </location>
</feature>
<dbReference type="InterPro" id="IPR010930">
    <property type="entry name" value="Flg_bb/hook_C_dom"/>
</dbReference>
<dbReference type="InterPro" id="IPR053927">
    <property type="entry name" value="FlgK_helical"/>
</dbReference>
<reference evidence="11 12" key="1">
    <citation type="journal article" date="2006" name="J. Bacteriol.">
        <title>The genome sequence of the obligately chemolithoautotrophic, facultatively anaerobic bacterium Thiobacillus denitrificans.</title>
        <authorList>
            <person name="Beller H.R."/>
            <person name="Chain P.S."/>
            <person name="Letain T.E."/>
            <person name="Chakicherla A."/>
            <person name="Larimer F.W."/>
            <person name="Richardson P.M."/>
            <person name="Coleman M.A."/>
            <person name="Wood A.P."/>
            <person name="Kelly D.P."/>
        </authorList>
    </citation>
    <scope>NUCLEOTIDE SEQUENCE [LARGE SCALE GENOMIC DNA]</scope>
    <source>
        <strain evidence="11 12">ATCC 25259</strain>
    </source>
</reference>
<keyword evidence="12" id="KW-1185">Reference proteome</keyword>
<dbReference type="GO" id="GO:0009424">
    <property type="term" value="C:bacterial-type flagellum hook"/>
    <property type="evidence" value="ECO:0007669"/>
    <property type="project" value="InterPro"/>
</dbReference>
<dbReference type="PANTHER" id="PTHR30033:SF1">
    <property type="entry name" value="FLAGELLAR HOOK-ASSOCIATED PROTEIN 1"/>
    <property type="match status" value="1"/>
</dbReference>
<evidence type="ECO:0000313" key="11">
    <source>
        <dbReference type="EMBL" id="AAZ97581.1"/>
    </source>
</evidence>
<evidence type="ECO:0000256" key="4">
    <source>
        <dbReference type="ARBA" id="ARBA00016244"/>
    </source>
</evidence>
<dbReference type="GO" id="GO:0005576">
    <property type="term" value="C:extracellular region"/>
    <property type="evidence" value="ECO:0007669"/>
    <property type="project" value="UniProtKB-SubCell"/>
</dbReference>
<keyword evidence="11" id="KW-0969">Cilium</keyword>
<gene>
    <name evidence="11" type="ordered locus">Tbd_1628</name>
</gene>
<feature type="domain" description="Flagellar hook-associated protein 1 D2-like" evidence="9">
    <location>
        <begin position="337"/>
        <end position="413"/>
    </location>
</feature>
<dbReference type="NCBIfam" id="TIGR02492">
    <property type="entry name" value="flgK_ends"/>
    <property type="match status" value="1"/>
</dbReference>
<evidence type="ECO:0000256" key="3">
    <source>
        <dbReference type="ARBA" id="ARBA00009677"/>
    </source>
</evidence>
<dbReference type="eggNOG" id="COG1256">
    <property type="taxonomic scope" value="Bacteria"/>
</dbReference>
<dbReference type="InterPro" id="IPR049119">
    <property type="entry name" value="FlgK_D2-like"/>
</dbReference>
<organism evidence="11 12">
    <name type="scientific">Thiobacillus denitrificans (strain ATCC 25259 / T1)</name>
    <dbReference type="NCBI Taxonomy" id="292415"/>
    <lineage>
        <taxon>Bacteria</taxon>
        <taxon>Pseudomonadati</taxon>
        <taxon>Pseudomonadota</taxon>
        <taxon>Betaproteobacteria</taxon>
        <taxon>Nitrosomonadales</taxon>
        <taxon>Thiobacillaceae</taxon>
        <taxon>Thiobacillus</taxon>
    </lineage>
</organism>
<dbReference type="Pfam" id="PF22638">
    <property type="entry name" value="FlgK_D1"/>
    <property type="match status" value="1"/>
</dbReference>
<dbReference type="GO" id="GO:0044780">
    <property type="term" value="P:bacterial-type flagellum assembly"/>
    <property type="evidence" value="ECO:0007669"/>
    <property type="project" value="InterPro"/>
</dbReference>
<dbReference type="KEGG" id="tbd:Tbd_1628"/>
<evidence type="ECO:0000256" key="6">
    <source>
        <dbReference type="ARBA" id="ARBA00023143"/>
    </source>
</evidence>
<evidence type="ECO:0000259" key="9">
    <source>
        <dbReference type="Pfam" id="PF21158"/>
    </source>
</evidence>
<dbReference type="STRING" id="292415.Tbd_1628"/>
<feature type="domain" description="Flagellar hook-associated protein FlgK helical" evidence="10">
    <location>
        <begin position="94"/>
        <end position="328"/>
    </location>
</feature>
<accession>Q3SIE7</accession>
<evidence type="ECO:0000259" key="7">
    <source>
        <dbReference type="Pfam" id="PF00460"/>
    </source>
</evidence>
<dbReference type="RefSeq" id="WP_011312140.1">
    <property type="nucleotide sequence ID" value="NC_007404.1"/>
</dbReference>
<dbReference type="OrthoDB" id="9802553at2"/>
<feature type="domain" description="Flagellar basal body rod protein N-terminal" evidence="7">
    <location>
        <begin position="8"/>
        <end position="35"/>
    </location>
</feature>
<dbReference type="HOGENOM" id="CLU_012762_0_0_4"/>
<evidence type="ECO:0000313" key="12">
    <source>
        <dbReference type="Proteomes" id="UP000008291"/>
    </source>
</evidence>
<dbReference type="AlphaFoldDB" id="Q3SIE7"/>
<dbReference type="PANTHER" id="PTHR30033">
    <property type="entry name" value="FLAGELLAR HOOK-ASSOCIATED PROTEIN 1"/>
    <property type="match status" value="1"/>
</dbReference>
<keyword evidence="11" id="KW-0966">Cell projection</keyword>
<comment type="similarity">
    <text evidence="3">Belongs to the flagella basal body rod proteins family.</text>
</comment>
<proteinExistence type="inferred from homology"/>
<protein>
    <recommendedName>
        <fullName evidence="4">Flagellar hook-associated protein 1</fullName>
    </recommendedName>
</protein>
<evidence type="ECO:0000259" key="8">
    <source>
        <dbReference type="Pfam" id="PF06429"/>
    </source>
</evidence>
<dbReference type="SUPFAM" id="SSF64518">
    <property type="entry name" value="Phase 1 flagellin"/>
    <property type="match status" value="2"/>
</dbReference>
<keyword evidence="6" id="KW-0975">Bacterial flagellum</keyword>
<evidence type="ECO:0000256" key="2">
    <source>
        <dbReference type="ARBA" id="ARBA00004613"/>
    </source>
</evidence>
<keyword evidence="11" id="KW-0282">Flagellum</keyword>
<dbReference type="EMBL" id="CP000116">
    <property type="protein sequence ID" value="AAZ97581.1"/>
    <property type="molecule type" value="Genomic_DNA"/>
</dbReference>